<evidence type="ECO:0000256" key="1">
    <source>
        <dbReference type="ARBA" id="ARBA00003236"/>
    </source>
</evidence>
<evidence type="ECO:0000313" key="7">
    <source>
        <dbReference type="Proteomes" id="UP000254701"/>
    </source>
</evidence>
<evidence type="ECO:0000313" key="6">
    <source>
        <dbReference type="EMBL" id="SUU88920.1"/>
    </source>
</evidence>
<gene>
    <name evidence="6" type="ORF">NCTC10684_02152</name>
</gene>
<name>A0A380WJ30_AMIAI</name>
<dbReference type="InterPro" id="IPR002509">
    <property type="entry name" value="NODB_dom"/>
</dbReference>
<evidence type="ECO:0000256" key="2">
    <source>
        <dbReference type="ARBA" id="ARBA00010973"/>
    </source>
</evidence>
<dbReference type="SUPFAM" id="SSF88713">
    <property type="entry name" value="Glycoside hydrolase/deacetylase"/>
    <property type="match status" value="1"/>
</dbReference>
<evidence type="ECO:0000256" key="4">
    <source>
        <dbReference type="ARBA" id="ARBA00032976"/>
    </source>
</evidence>
<dbReference type="InterPro" id="IPR050248">
    <property type="entry name" value="Polysacc_deacetylase_ArnD"/>
</dbReference>
<proteinExistence type="inferred from homology"/>
<dbReference type="EMBL" id="UFSM01000001">
    <property type="protein sequence ID" value="SUU88920.1"/>
    <property type="molecule type" value="Genomic_DNA"/>
</dbReference>
<keyword evidence="6" id="KW-0858">Xylan degradation</keyword>
<dbReference type="AlphaFoldDB" id="A0A380WJ30"/>
<organism evidence="6 7">
    <name type="scientific">Aminobacter aminovorans</name>
    <name type="common">Chelatobacter heintzii</name>
    <dbReference type="NCBI Taxonomy" id="83263"/>
    <lineage>
        <taxon>Bacteria</taxon>
        <taxon>Pseudomonadati</taxon>
        <taxon>Pseudomonadota</taxon>
        <taxon>Alphaproteobacteria</taxon>
        <taxon>Hyphomicrobiales</taxon>
        <taxon>Phyllobacteriaceae</taxon>
        <taxon>Aminobacter</taxon>
    </lineage>
</organism>
<evidence type="ECO:0000259" key="5">
    <source>
        <dbReference type="PROSITE" id="PS51677"/>
    </source>
</evidence>
<evidence type="ECO:0000256" key="3">
    <source>
        <dbReference type="ARBA" id="ARBA00020071"/>
    </source>
</evidence>
<dbReference type="GO" id="GO:0016798">
    <property type="term" value="F:hydrolase activity, acting on glycosyl bonds"/>
    <property type="evidence" value="ECO:0007669"/>
    <property type="project" value="UniProtKB-KW"/>
</dbReference>
<dbReference type="PROSITE" id="PS51677">
    <property type="entry name" value="NODB"/>
    <property type="match status" value="1"/>
</dbReference>
<dbReference type="GO" id="GO:0016810">
    <property type="term" value="F:hydrolase activity, acting on carbon-nitrogen (but not peptide) bonds"/>
    <property type="evidence" value="ECO:0007669"/>
    <property type="project" value="InterPro"/>
</dbReference>
<keyword evidence="6" id="KW-0326">Glycosidase</keyword>
<keyword evidence="6" id="KW-0119">Carbohydrate metabolism</keyword>
<comment type="similarity">
    <text evidence="2">Belongs to the polysaccharide deacetylase family.</text>
</comment>
<keyword evidence="6" id="KW-0378">Hydrolase</keyword>
<dbReference type="GO" id="GO:0045493">
    <property type="term" value="P:xylan catabolic process"/>
    <property type="evidence" value="ECO:0007669"/>
    <property type="project" value="UniProtKB-KW"/>
</dbReference>
<keyword evidence="6" id="KW-0624">Polysaccharide degradation</keyword>
<reference evidence="6 7" key="1">
    <citation type="submission" date="2018-06" db="EMBL/GenBank/DDBJ databases">
        <authorList>
            <consortium name="Pathogen Informatics"/>
            <person name="Doyle S."/>
        </authorList>
    </citation>
    <scope>NUCLEOTIDE SEQUENCE [LARGE SCALE GENOMIC DNA]</scope>
    <source>
        <strain evidence="6 7">NCTC10684</strain>
    </source>
</reference>
<dbReference type="Pfam" id="PF01522">
    <property type="entry name" value="Polysacc_deac_1"/>
    <property type="match status" value="1"/>
</dbReference>
<protein>
    <recommendedName>
        <fullName evidence="3">Chitooligosaccharide deacetylase</fullName>
    </recommendedName>
    <alternativeName>
        <fullName evidence="4">Nodulation protein B</fullName>
    </alternativeName>
</protein>
<accession>A0A380WJ30</accession>
<dbReference type="InterPro" id="IPR011330">
    <property type="entry name" value="Glyco_hydro/deAcase_b/a-brl"/>
</dbReference>
<comment type="function">
    <text evidence="1">Is involved in generating a small heat-stable compound (Nod), an acylated oligomer of N-acetylglucosamine, that stimulates mitosis in various plant protoplasts.</text>
</comment>
<dbReference type="PANTHER" id="PTHR10587">
    <property type="entry name" value="GLYCOSYL TRANSFERASE-RELATED"/>
    <property type="match status" value="1"/>
</dbReference>
<dbReference type="Proteomes" id="UP000254701">
    <property type="component" value="Unassembled WGS sequence"/>
</dbReference>
<sequence>MTGESIGETGATMLKAASKRRGAPGMIILCFLATFVLASWPAQAADRTIYLTFDDGPLDGTGNILDVLKAENVPATMFMVGLHAKSSPESKALVARAKSMPLVTVGNHSYSHAYDRYRKFYADTEAVVADMVRANAVLGLAAPTHARLPGRNVFRLPNISTNDLSIDRTEIGIEQPDYEFVAATGFWLYGWDHEWVHDATGKPVQSVTRLISEIDHMFSGKVRFVRPNKLILLMHDEMFRDTFDGTANLTVLIQGLRQRGYSFGHITDYDPLN</sequence>
<feature type="domain" description="NodB homology" evidence="5">
    <location>
        <begin position="47"/>
        <end position="264"/>
    </location>
</feature>
<dbReference type="Gene3D" id="3.20.20.370">
    <property type="entry name" value="Glycoside hydrolase/deacetylase"/>
    <property type="match status" value="1"/>
</dbReference>